<evidence type="ECO:0000313" key="5">
    <source>
        <dbReference type="EMBL" id="MBK5928165.1"/>
    </source>
</evidence>
<comment type="similarity">
    <text evidence="3">Belongs to the HAD-like hydrolase superfamily. CbbY/CbbZ/Gph/YieH family.</text>
</comment>
<dbReference type="EMBL" id="NHSD01000292">
    <property type="protein sequence ID" value="MBK5928165.1"/>
    <property type="molecule type" value="Genomic_DNA"/>
</dbReference>
<comment type="pathway">
    <text evidence="2">Organic acid metabolism; glycolate biosynthesis; glycolate from 2-phosphoglycolate: step 1/1.</text>
</comment>
<evidence type="ECO:0000256" key="2">
    <source>
        <dbReference type="ARBA" id="ARBA00004818"/>
    </source>
</evidence>
<organism evidence="5 6">
    <name type="scientific">Rhodobaculum claviforme</name>
    <dbReference type="NCBI Taxonomy" id="1549854"/>
    <lineage>
        <taxon>Bacteria</taxon>
        <taxon>Pseudomonadati</taxon>
        <taxon>Pseudomonadota</taxon>
        <taxon>Alphaproteobacteria</taxon>
        <taxon>Rhodobacterales</taxon>
        <taxon>Paracoccaceae</taxon>
        <taxon>Rhodobaculum</taxon>
    </lineage>
</organism>
<dbReference type="GO" id="GO:0008967">
    <property type="term" value="F:phosphoglycolate phosphatase activity"/>
    <property type="evidence" value="ECO:0007669"/>
    <property type="project" value="UniProtKB-EC"/>
</dbReference>
<gene>
    <name evidence="5" type="ORF">CCR87_12630</name>
</gene>
<name>A0A934TLS6_9RHOB</name>
<dbReference type="Gene3D" id="3.40.50.1000">
    <property type="entry name" value="HAD superfamily/HAD-like"/>
    <property type="match status" value="1"/>
</dbReference>
<reference evidence="5" key="2">
    <citation type="journal article" date="2020" name="Microorganisms">
        <title>Osmotic Adaptation and Compatible Solute Biosynthesis of Phototrophic Bacteria as Revealed from Genome Analyses.</title>
        <authorList>
            <person name="Imhoff J.F."/>
            <person name="Rahn T."/>
            <person name="Kunzel S."/>
            <person name="Keller A."/>
            <person name="Neulinger S.C."/>
        </authorList>
    </citation>
    <scope>NUCLEOTIDE SEQUENCE</scope>
    <source>
        <strain evidence="5">LMG 28126</strain>
    </source>
</reference>
<evidence type="ECO:0000313" key="6">
    <source>
        <dbReference type="Proteomes" id="UP000706333"/>
    </source>
</evidence>
<proteinExistence type="inferred from homology"/>
<dbReference type="EC" id="3.1.3.18" evidence="4"/>
<keyword evidence="6" id="KW-1185">Reference proteome</keyword>
<dbReference type="CDD" id="cd01427">
    <property type="entry name" value="HAD_like"/>
    <property type="match status" value="1"/>
</dbReference>
<dbReference type="Proteomes" id="UP000706333">
    <property type="component" value="Unassembled WGS sequence"/>
</dbReference>
<dbReference type="PANTHER" id="PTHR43434">
    <property type="entry name" value="PHOSPHOGLYCOLATE PHOSPHATASE"/>
    <property type="match status" value="1"/>
</dbReference>
<dbReference type="InterPro" id="IPR050155">
    <property type="entry name" value="HAD-like_hydrolase_sf"/>
</dbReference>
<dbReference type="InterPro" id="IPR023198">
    <property type="entry name" value="PGP-like_dom2"/>
</dbReference>
<dbReference type="AlphaFoldDB" id="A0A934TLS6"/>
<evidence type="ECO:0000256" key="3">
    <source>
        <dbReference type="ARBA" id="ARBA00006171"/>
    </source>
</evidence>
<dbReference type="Pfam" id="PF00702">
    <property type="entry name" value="Hydrolase"/>
    <property type="match status" value="1"/>
</dbReference>
<protein>
    <recommendedName>
        <fullName evidence="4">phosphoglycolate phosphatase</fullName>
        <ecNumber evidence="4">3.1.3.18</ecNumber>
    </recommendedName>
</protein>
<dbReference type="RefSeq" id="WP_201157915.1">
    <property type="nucleotide sequence ID" value="NZ_NHSD01000292.1"/>
</dbReference>
<keyword evidence="5" id="KW-0378">Hydrolase</keyword>
<reference evidence="5" key="1">
    <citation type="submission" date="2017-05" db="EMBL/GenBank/DDBJ databases">
        <authorList>
            <person name="Imhoff J.F."/>
            <person name="Rahn T."/>
            <person name="Kuenzel S."/>
            <person name="Neulinger S.C."/>
        </authorList>
    </citation>
    <scope>NUCLEOTIDE SEQUENCE</scope>
    <source>
        <strain evidence="5">LMG 28126</strain>
    </source>
</reference>
<dbReference type="GO" id="GO:0006281">
    <property type="term" value="P:DNA repair"/>
    <property type="evidence" value="ECO:0007669"/>
    <property type="project" value="TreeGrafter"/>
</dbReference>
<dbReference type="InterPro" id="IPR036412">
    <property type="entry name" value="HAD-like_sf"/>
</dbReference>
<dbReference type="PANTHER" id="PTHR43434:SF1">
    <property type="entry name" value="PHOSPHOGLYCOLATE PHOSPHATASE"/>
    <property type="match status" value="1"/>
</dbReference>
<dbReference type="Gene3D" id="1.10.150.240">
    <property type="entry name" value="Putative phosphatase, domain 2"/>
    <property type="match status" value="1"/>
</dbReference>
<sequence>MIAHGHYATLVFDCDGVVLDSNRLKTEAFRRAALPWGEAAADALVAYHIAHGGVSRYVKFRHFLDALVPEHAPGGCGPGLEGLLDAYAGAVRDGLMTCGVAPGLAELRAATPGVRWLIVSGGDQAELREVFAARGLDRHFDGGIFGSPDTKAAILARELAAGNIRRPALFLGDSRLDFEAAAGAGLDFTFVSGWSEVADWRGFVAEHRLACVAGLSDLLGGAGPA</sequence>
<dbReference type="SUPFAM" id="SSF56784">
    <property type="entry name" value="HAD-like"/>
    <property type="match status" value="1"/>
</dbReference>
<accession>A0A934TLS6</accession>
<dbReference type="InterPro" id="IPR023214">
    <property type="entry name" value="HAD_sf"/>
</dbReference>
<evidence type="ECO:0000256" key="1">
    <source>
        <dbReference type="ARBA" id="ARBA00000830"/>
    </source>
</evidence>
<comment type="caution">
    <text evidence="5">The sequence shown here is derived from an EMBL/GenBank/DDBJ whole genome shotgun (WGS) entry which is preliminary data.</text>
</comment>
<comment type="catalytic activity">
    <reaction evidence="1">
        <text>2-phosphoglycolate + H2O = glycolate + phosphate</text>
        <dbReference type="Rhea" id="RHEA:14369"/>
        <dbReference type="ChEBI" id="CHEBI:15377"/>
        <dbReference type="ChEBI" id="CHEBI:29805"/>
        <dbReference type="ChEBI" id="CHEBI:43474"/>
        <dbReference type="ChEBI" id="CHEBI:58033"/>
        <dbReference type="EC" id="3.1.3.18"/>
    </reaction>
</comment>
<evidence type="ECO:0000256" key="4">
    <source>
        <dbReference type="ARBA" id="ARBA00013078"/>
    </source>
</evidence>